<dbReference type="RefSeq" id="XP_022515761.1">
    <property type="nucleotide sequence ID" value="XM_022652017.1"/>
</dbReference>
<organism evidence="5 6">
    <name type="scientific">Fonsecaea monophora</name>
    <dbReference type="NCBI Taxonomy" id="254056"/>
    <lineage>
        <taxon>Eukaryota</taxon>
        <taxon>Fungi</taxon>
        <taxon>Dikarya</taxon>
        <taxon>Ascomycota</taxon>
        <taxon>Pezizomycotina</taxon>
        <taxon>Eurotiomycetes</taxon>
        <taxon>Chaetothyriomycetidae</taxon>
        <taxon>Chaetothyriales</taxon>
        <taxon>Herpotrichiellaceae</taxon>
        <taxon>Fonsecaea</taxon>
    </lineage>
</organism>
<dbReference type="PANTHER" id="PTHR24096">
    <property type="entry name" value="LONG-CHAIN-FATTY-ACID--COA LIGASE"/>
    <property type="match status" value="1"/>
</dbReference>
<dbReference type="InterPro" id="IPR045851">
    <property type="entry name" value="AMP-bd_C_sf"/>
</dbReference>
<dbReference type="Gene3D" id="3.40.50.1820">
    <property type="entry name" value="alpha/beta hydrolase"/>
    <property type="match status" value="1"/>
</dbReference>
<feature type="compositionally biased region" description="Polar residues" evidence="1">
    <location>
        <begin position="1334"/>
        <end position="1345"/>
    </location>
</feature>
<accession>A0A177FKY3</accession>
<dbReference type="CDD" id="cd12148">
    <property type="entry name" value="fungal_TF_MHR"/>
    <property type="match status" value="1"/>
</dbReference>
<feature type="domain" description="AMP-dependent synthetase/ligase" evidence="2">
    <location>
        <begin position="40"/>
        <end position="405"/>
    </location>
</feature>
<feature type="compositionally biased region" description="Basic and acidic residues" evidence="1">
    <location>
        <begin position="821"/>
        <end position="837"/>
    </location>
</feature>
<evidence type="ECO:0000313" key="5">
    <source>
        <dbReference type="EMBL" id="OAG43809.1"/>
    </source>
</evidence>
<evidence type="ECO:0000256" key="1">
    <source>
        <dbReference type="SAM" id="MobiDB-lite"/>
    </source>
</evidence>
<dbReference type="CDD" id="cd05911">
    <property type="entry name" value="Firefly_Luc_like"/>
    <property type="match status" value="1"/>
</dbReference>
<dbReference type="GeneID" id="34597213"/>
<evidence type="ECO:0000259" key="2">
    <source>
        <dbReference type="Pfam" id="PF00501"/>
    </source>
</evidence>
<dbReference type="Gene3D" id="3.30.300.30">
    <property type="match status" value="1"/>
</dbReference>
<protein>
    <recommendedName>
        <fullName evidence="7">Transcription factor domain-containing protein</fullName>
    </recommendedName>
</protein>
<dbReference type="Pfam" id="PF07859">
    <property type="entry name" value="Abhydrolase_3"/>
    <property type="match status" value="1"/>
</dbReference>
<feature type="domain" description="Alpha/beta hydrolase fold-3" evidence="3">
    <location>
        <begin position="611"/>
        <end position="811"/>
    </location>
</feature>
<comment type="caution">
    <text evidence="5">The sequence shown here is derived from an EMBL/GenBank/DDBJ whole genome shotgun (WGS) entry which is preliminary data.</text>
</comment>
<dbReference type="SUPFAM" id="SSF53474">
    <property type="entry name" value="alpha/beta-Hydrolases"/>
    <property type="match status" value="1"/>
</dbReference>
<dbReference type="GO" id="GO:0016787">
    <property type="term" value="F:hydrolase activity"/>
    <property type="evidence" value="ECO:0007669"/>
    <property type="project" value="InterPro"/>
</dbReference>
<dbReference type="EMBL" id="LVKK01000008">
    <property type="protein sequence ID" value="OAG43809.1"/>
    <property type="molecule type" value="Genomic_DNA"/>
</dbReference>
<feature type="region of interest" description="Disordered" evidence="1">
    <location>
        <begin position="874"/>
        <end position="896"/>
    </location>
</feature>
<dbReference type="SUPFAM" id="SSF56801">
    <property type="entry name" value="Acetyl-CoA synthetase-like"/>
    <property type="match status" value="1"/>
</dbReference>
<dbReference type="InterPro" id="IPR025110">
    <property type="entry name" value="AMP-bd_C"/>
</dbReference>
<evidence type="ECO:0000259" key="3">
    <source>
        <dbReference type="Pfam" id="PF07859"/>
    </source>
</evidence>
<evidence type="ECO:0008006" key="7">
    <source>
        <dbReference type="Google" id="ProtNLM"/>
    </source>
</evidence>
<keyword evidence="6" id="KW-1185">Reference proteome</keyword>
<dbReference type="InterPro" id="IPR013094">
    <property type="entry name" value="AB_hydrolase_3"/>
</dbReference>
<feature type="region of interest" description="Disordered" evidence="1">
    <location>
        <begin position="1330"/>
        <end position="1354"/>
    </location>
</feature>
<dbReference type="InterPro" id="IPR029058">
    <property type="entry name" value="AB_hydrolase_fold"/>
</dbReference>
<dbReference type="Pfam" id="PF00501">
    <property type="entry name" value="AMP-binding"/>
    <property type="match status" value="1"/>
</dbReference>
<dbReference type="Pfam" id="PF13193">
    <property type="entry name" value="AMP-binding_C"/>
    <property type="match status" value="1"/>
</dbReference>
<evidence type="ECO:0000313" key="6">
    <source>
        <dbReference type="Proteomes" id="UP000077002"/>
    </source>
</evidence>
<dbReference type="Proteomes" id="UP000077002">
    <property type="component" value="Unassembled WGS sequence"/>
</dbReference>
<proteinExistence type="predicted"/>
<gene>
    <name evidence="5" type="ORF">AYO21_02036</name>
</gene>
<dbReference type="InterPro" id="IPR000873">
    <property type="entry name" value="AMP-dep_synth/lig_dom"/>
</dbReference>
<feature type="region of interest" description="Disordered" evidence="1">
    <location>
        <begin position="806"/>
        <end position="847"/>
    </location>
</feature>
<evidence type="ECO:0000259" key="4">
    <source>
        <dbReference type="Pfam" id="PF13193"/>
    </source>
</evidence>
<reference evidence="5 6" key="1">
    <citation type="submission" date="2016-03" db="EMBL/GenBank/DDBJ databases">
        <title>Draft genome sequence of the Fonsecaea monophora CBS 269.37.</title>
        <authorList>
            <person name="Bombassaro A."/>
            <person name="Vinicius W.A."/>
            <person name="De Hoog S."/>
            <person name="Sun J."/>
            <person name="Souza E.M."/>
            <person name="Raittz R.T."/>
            <person name="Costa F."/>
            <person name="Leao A.C."/>
            <person name="Tadra-Sfeir M.Z."/>
            <person name="Baura V."/>
            <person name="Balsanelli E."/>
            <person name="Pedrosa F.O."/>
            <person name="Moreno L.F."/>
            <person name="Steffens M.B."/>
            <person name="Xi L."/>
            <person name="Bocca A.L."/>
            <person name="Felipe M.S."/>
            <person name="Teixeira M."/>
            <person name="Telles Filho F.Q."/>
            <person name="Azevedo C.M."/>
            <person name="Gomes R."/>
            <person name="Vicente V.A."/>
        </authorList>
    </citation>
    <scope>NUCLEOTIDE SEQUENCE [LARGE SCALE GENOMIC DNA]</scope>
    <source>
        <strain evidence="5 6">CBS 269.37</strain>
    </source>
</reference>
<dbReference type="PANTHER" id="PTHR24096:SF194">
    <property type="entry name" value="AMP-DEPENDENT SYNTHETASE_LIGASE DOMAIN-CONTAINING PROTEIN"/>
    <property type="match status" value="1"/>
</dbReference>
<name>A0A177FKY3_9EURO</name>
<sequence length="1478" mass="163255">MPLHSVFPDLDIPKTDLLSYVFDGDSLSHDPIWVDSEDPSRFLSLHSLQVWVRRFAAVLAKHQLRVGDVVIVFTPNHIFLPVAYFGVIGFGAVFTGANPAYTIRELTHMLRDTEAKLILVHPSIVDAALEAARHVGLPADRLLLFSDRPVESTGGILDWHSFLPTASSPNMWQWDRLDQRTSTTRPASLNYSSGSIDSTTGLPKGVIVSHHALIANCEQIMFMRDQGKPYTDGDRPAERWVGFLPFYHAYGQVYSILMAAKLRARVFVMSAFNYEKFLRVIQDYKVSHLQIAPPIMIMLSKRPETSSYDLSSVTDVLCGAAPLSMSLQNEVIRKFGFQVKQGWGMTEVTCGGLNMPGDITSQTGSVGMLHPNSSCQLIDDDGNEVCPGQRGELLYKGPNVALGYWKNPVATSETFTGDGWLRTGDIAVADHKGLFWIVDRKKELIKVSGLQVAPAELEAVLLQHEQVADVAVVGMKIGEEEFPRAYIVLKDGDRDSSSRETERSIQLWVEARVAKHKRLQGGVVFVQEIPKLASGKIQRKFEADLGYRPRLDGDIDTIYKQWDTLGKDLVSKFSFKPRDESVKREDRAVGTKGNKVRIYTPPALENSALCVYIHGGGWALGDLDAEDAQCEEFCKRVGLIVMSIGYRLAPEHQYPAPLDDCVEGYTWAVTQASTFGAVADKVILAGGSAGANLAIATTLQLVDQDSQILPDGLFAAVPVTVDPKAVPDELRSKYTSYIENRDTGPNTPGGMQGFARAYGADPADKYYSVLLHEKLGSLPKTYITIASKDTLRDDARLFVEKLQAQGSAVVAEDNNSPGDGSHSESRSVVDHGTDKRQSIPARGTSSSIELSAGARFDETLDEVEAQIKSMASISVEGEKDGKSNAWGSTSGSSSTRSFLHEPDLCVPLPDEKLQWKLFQYYIDWVHPQLPFLDIQQVAERAMTEDFAGSKTTFTLLMQAIFYAGSLYALEDDFRSSYYESQRHAQRTLAHLAKASFSTNRDDDSLLLSQAALLLSMRATPSLESLHVSRYWLKVCIDRVQRLTFVQYMQSDGRASAQPRNQRHADLDSALVKLVWSIRVQELTMMLGSGEGSYMHTHVDGFLSPTYLSINPDRFSPELWHRMSGSISLQDARIQELLANLFYAKLRLSAMIDKVLQSVSSGEDSGPTGSESEDLSYRLALRLSSLPADCLLSHEISLAQWWDSIPSWMRCAGPPDHASTYQTFSMSICQARVMREGQTQSSLYVGAIQQQKIEAKVREMLDILDYWVPDENLGRLLTATGPRLAHVCIPALSRTAHGFSDIQATLRNFDLINKNINYLLKGTLGLAGHTAGGSPLQSGDATSQSATDRRTHRPQQCDAFPSHEECHAQDDLARYLVGESAKLDRKERASAECQLGDPELLTVRQVDNGENDIDTGGTSIPSDFLVLESTEDNWPISPGQSDEAMTTAPSLAGEYHGLNPLSPFASAWLEFDSESESLR</sequence>
<dbReference type="InterPro" id="IPR042099">
    <property type="entry name" value="ANL_N_sf"/>
</dbReference>
<feature type="compositionally biased region" description="Low complexity" evidence="1">
    <location>
        <begin position="887"/>
        <end position="896"/>
    </location>
</feature>
<dbReference type="Gene3D" id="3.40.50.12780">
    <property type="entry name" value="N-terminal domain of ligase-like"/>
    <property type="match status" value="1"/>
</dbReference>
<dbReference type="OrthoDB" id="6509636at2759"/>
<feature type="domain" description="AMP-binding enzyme C-terminal" evidence="4">
    <location>
        <begin position="456"/>
        <end position="536"/>
    </location>
</feature>
<dbReference type="GO" id="GO:0016405">
    <property type="term" value="F:CoA-ligase activity"/>
    <property type="evidence" value="ECO:0007669"/>
    <property type="project" value="TreeGrafter"/>
</dbReference>